<evidence type="ECO:0000259" key="10">
    <source>
        <dbReference type="PROSITE" id="PS50893"/>
    </source>
</evidence>
<protein>
    <submittedName>
        <fullName evidence="12">ABC transporter ATP-binding protein</fullName>
    </submittedName>
</protein>
<evidence type="ECO:0000256" key="6">
    <source>
        <dbReference type="ARBA" id="ARBA00022840"/>
    </source>
</evidence>
<dbReference type="SMART" id="SM00382">
    <property type="entry name" value="AAA"/>
    <property type="match status" value="1"/>
</dbReference>
<gene>
    <name evidence="12" type="ORF">ENJ46_04780</name>
</gene>
<keyword evidence="5" id="KW-0547">Nucleotide-binding</keyword>
<dbReference type="InterPro" id="IPR027417">
    <property type="entry name" value="P-loop_NTPase"/>
</dbReference>
<dbReference type="InterPro" id="IPR011527">
    <property type="entry name" value="ABC1_TM_dom"/>
</dbReference>
<evidence type="ECO:0000256" key="8">
    <source>
        <dbReference type="ARBA" id="ARBA00023136"/>
    </source>
</evidence>
<comment type="caution">
    <text evidence="12">The sequence shown here is derived from an EMBL/GenBank/DDBJ whole genome shotgun (WGS) entry which is preliminary data.</text>
</comment>
<keyword evidence="8 9" id="KW-0472">Membrane</keyword>
<evidence type="ECO:0000256" key="1">
    <source>
        <dbReference type="ARBA" id="ARBA00004651"/>
    </source>
</evidence>
<keyword evidence="4 9" id="KW-0812">Transmembrane</keyword>
<dbReference type="AlphaFoldDB" id="A0A7C3C9C6"/>
<evidence type="ECO:0000256" key="9">
    <source>
        <dbReference type="SAM" id="Phobius"/>
    </source>
</evidence>
<dbReference type="GO" id="GO:0005886">
    <property type="term" value="C:plasma membrane"/>
    <property type="evidence" value="ECO:0007669"/>
    <property type="project" value="UniProtKB-SubCell"/>
</dbReference>
<dbReference type="InterPro" id="IPR017871">
    <property type="entry name" value="ABC_transporter-like_CS"/>
</dbReference>
<feature type="domain" description="ABC transporter" evidence="10">
    <location>
        <begin position="365"/>
        <end position="544"/>
    </location>
</feature>
<dbReference type="InterPro" id="IPR003439">
    <property type="entry name" value="ABC_transporter-like_ATP-bd"/>
</dbReference>
<keyword evidence="6 12" id="KW-0067">ATP-binding</keyword>
<dbReference type="CDD" id="cd18552">
    <property type="entry name" value="ABC_6TM_MsbA_like"/>
    <property type="match status" value="1"/>
</dbReference>
<comment type="subcellular location">
    <subcellularLocation>
        <location evidence="1">Cell membrane</location>
        <topology evidence="1">Multi-pass membrane protein</topology>
    </subcellularLocation>
</comment>
<evidence type="ECO:0000256" key="3">
    <source>
        <dbReference type="ARBA" id="ARBA00022475"/>
    </source>
</evidence>
<dbReference type="SUPFAM" id="SSF90123">
    <property type="entry name" value="ABC transporter transmembrane region"/>
    <property type="match status" value="1"/>
</dbReference>
<dbReference type="GO" id="GO:0005524">
    <property type="term" value="F:ATP binding"/>
    <property type="evidence" value="ECO:0007669"/>
    <property type="project" value="UniProtKB-KW"/>
</dbReference>
<accession>A0A7C3C9C6</accession>
<keyword evidence="7 9" id="KW-1133">Transmembrane helix</keyword>
<dbReference type="InterPro" id="IPR003593">
    <property type="entry name" value="AAA+_ATPase"/>
</dbReference>
<dbReference type="GO" id="GO:0016887">
    <property type="term" value="F:ATP hydrolysis activity"/>
    <property type="evidence" value="ECO:0007669"/>
    <property type="project" value="InterPro"/>
</dbReference>
<dbReference type="Pfam" id="PF00005">
    <property type="entry name" value="ABC_tran"/>
    <property type="match status" value="1"/>
</dbReference>
<dbReference type="InterPro" id="IPR039421">
    <property type="entry name" value="Type_1_exporter"/>
</dbReference>
<dbReference type="FunFam" id="3.40.50.300:FF:000299">
    <property type="entry name" value="ABC transporter ATP-binding protein/permease"/>
    <property type="match status" value="1"/>
</dbReference>
<feature type="transmembrane region" description="Helical" evidence="9">
    <location>
        <begin position="38"/>
        <end position="63"/>
    </location>
</feature>
<dbReference type="PANTHER" id="PTHR43394:SF1">
    <property type="entry name" value="ATP-BINDING CASSETTE SUB-FAMILY B MEMBER 10, MITOCHONDRIAL"/>
    <property type="match status" value="1"/>
</dbReference>
<reference evidence="12" key="1">
    <citation type="journal article" date="2020" name="mSystems">
        <title>Genome- and Community-Level Interaction Insights into Carbon Utilization and Element Cycling Functions of Hydrothermarchaeota in Hydrothermal Sediment.</title>
        <authorList>
            <person name="Zhou Z."/>
            <person name="Liu Y."/>
            <person name="Xu W."/>
            <person name="Pan J."/>
            <person name="Luo Z.H."/>
            <person name="Li M."/>
        </authorList>
    </citation>
    <scope>NUCLEOTIDE SEQUENCE [LARGE SCALE GENOMIC DNA]</scope>
    <source>
        <strain evidence="12">HyVt-489</strain>
    </source>
</reference>
<evidence type="ECO:0000256" key="4">
    <source>
        <dbReference type="ARBA" id="ARBA00022692"/>
    </source>
</evidence>
<sequence length="544" mass="58598">MANSKPGTKTNLLKLKGRDKALIARLWGEFIRPYRKTLFLAFVFMAVLALAMTSYTWLLKFIVDSMTANASLNNADALGQTRNFAKLAVPAVIGLTSISGIALFIQSVLANKVALNVVGDLQKSMFASLQKSDFARLNAVAVGNHVSRFTNDVNLVAAALLRTMNNLFKDLLTLIFLIGAMFYHNWQLSLIILLVYPLAILPIIRVSKRIRGTSHAAQEQMGKITSALNESLAGARMVRTYGLEDYEEKRLGQTFNERIRLYLKLVTTQAFVDPIMEILGGLAIAGVLAFGVYQMASGQATAGQLIAVLGAIMIAAPRARALGTLNNVVQEGLAALQRIFGLIDEQPKITEHADAVKLSNVKGSVTFKDVHFSYEDGTKALDGLKMSVKPGQTIALVGPSGGGKSTIINLIARLYDVDKGCIEIDGHDIRTLTLASLRQSLALVSQDITLFDDTVAANIGFGKQGASHEDIERAARAAAAHDFIMELPDGYQTRVGEAGGTLSGGQRQRISLARALLRDAPILLLDEATSALDASSEAKIQSAL</sequence>
<keyword evidence="3" id="KW-1003">Cell membrane</keyword>
<proteinExistence type="predicted"/>
<evidence type="ECO:0000313" key="12">
    <source>
        <dbReference type="EMBL" id="HFB55221.1"/>
    </source>
</evidence>
<dbReference type="SUPFAM" id="SSF52540">
    <property type="entry name" value="P-loop containing nucleoside triphosphate hydrolases"/>
    <property type="match status" value="1"/>
</dbReference>
<evidence type="ECO:0000256" key="2">
    <source>
        <dbReference type="ARBA" id="ARBA00022448"/>
    </source>
</evidence>
<dbReference type="PANTHER" id="PTHR43394">
    <property type="entry name" value="ATP-DEPENDENT PERMEASE MDL1, MITOCHONDRIAL"/>
    <property type="match status" value="1"/>
</dbReference>
<name>A0A7C3C9C6_9PROT</name>
<dbReference type="Proteomes" id="UP000886042">
    <property type="component" value="Unassembled WGS sequence"/>
</dbReference>
<feature type="transmembrane region" description="Helical" evidence="9">
    <location>
        <begin position="299"/>
        <end position="316"/>
    </location>
</feature>
<dbReference type="Pfam" id="PF00664">
    <property type="entry name" value="ABC_membrane"/>
    <property type="match status" value="1"/>
</dbReference>
<evidence type="ECO:0000256" key="5">
    <source>
        <dbReference type="ARBA" id="ARBA00022741"/>
    </source>
</evidence>
<organism evidence="12">
    <name type="scientific">Hellea balneolensis</name>
    <dbReference type="NCBI Taxonomy" id="287478"/>
    <lineage>
        <taxon>Bacteria</taxon>
        <taxon>Pseudomonadati</taxon>
        <taxon>Pseudomonadota</taxon>
        <taxon>Alphaproteobacteria</taxon>
        <taxon>Maricaulales</taxon>
        <taxon>Robiginitomaculaceae</taxon>
        <taxon>Hellea</taxon>
    </lineage>
</organism>
<dbReference type="PROSITE" id="PS50929">
    <property type="entry name" value="ABC_TM1F"/>
    <property type="match status" value="1"/>
</dbReference>
<keyword evidence="2" id="KW-0813">Transport</keyword>
<feature type="non-terminal residue" evidence="12">
    <location>
        <position position="544"/>
    </location>
</feature>
<evidence type="ECO:0000259" key="11">
    <source>
        <dbReference type="PROSITE" id="PS50929"/>
    </source>
</evidence>
<dbReference type="Gene3D" id="1.20.1560.10">
    <property type="entry name" value="ABC transporter type 1, transmembrane domain"/>
    <property type="match status" value="1"/>
</dbReference>
<feature type="domain" description="ABC transmembrane type-1" evidence="11">
    <location>
        <begin position="39"/>
        <end position="331"/>
    </location>
</feature>
<dbReference type="InterPro" id="IPR036640">
    <property type="entry name" value="ABC1_TM_sf"/>
</dbReference>
<dbReference type="PROSITE" id="PS50893">
    <property type="entry name" value="ABC_TRANSPORTER_2"/>
    <property type="match status" value="1"/>
</dbReference>
<dbReference type="EMBL" id="DRMN01000316">
    <property type="protein sequence ID" value="HFB55221.1"/>
    <property type="molecule type" value="Genomic_DNA"/>
</dbReference>
<dbReference type="GO" id="GO:0015421">
    <property type="term" value="F:ABC-type oligopeptide transporter activity"/>
    <property type="evidence" value="ECO:0007669"/>
    <property type="project" value="TreeGrafter"/>
</dbReference>
<feature type="transmembrane region" description="Helical" evidence="9">
    <location>
        <begin position="167"/>
        <end position="184"/>
    </location>
</feature>
<dbReference type="PROSITE" id="PS00211">
    <property type="entry name" value="ABC_TRANSPORTER_1"/>
    <property type="match status" value="1"/>
</dbReference>
<evidence type="ECO:0000256" key="7">
    <source>
        <dbReference type="ARBA" id="ARBA00022989"/>
    </source>
</evidence>
<dbReference type="Gene3D" id="3.40.50.300">
    <property type="entry name" value="P-loop containing nucleotide triphosphate hydrolases"/>
    <property type="match status" value="1"/>
</dbReference>
<feature type="transmembrane region" description="Helical" evidence="9">
    <location>
        <begin position="83"/>
        <end position="105"/>
    </location>
</feature>
<feature type="transmembrane region" description="Helical" evidence="9">
    <location>
        <begin position="270"/>
        <end position="293"/>
    </location>
</feature>